<gene>
    <name evidence="1" type="ORF">DFH08DRAFT_882664</name>
</gene>
<protein>
    <submittedName>
        <fullName evidence="1">Uncharacterized protein</fullName>
    </submittedName>
</protein>
<evidence type="ECO:0000313" key="1">
    <source>
        <dbReference type="EMBL" id="KAJ7330444.1"/>
    </source>
</evidence>
<comment type="caution">
    <text evidence="1">The sequence shown here is derived from an EMBL/GenBank/DDBJ whole genome shotgun (WGS) entry which is preliminary data.</text>
</comment>
<dbReference type="EMBL" id="JARIHO010000037">
    <property type="protein sequence ID" value="KAJ7330444.1"/>
    <property type="molecule type" value="Genomic_DNA"/>
</dbReference>
<dbReference type="AlphaFoldDB" id="A0AAD6ZNN5"/>
<dbReference type="Proteomes" id="UP001218218">
    <property type="component" value="Unassembled WGS sequence"/>
</dbReference>
<accession>A0AAD6ZNN5</accession>
<keyword evidence="2" id="KW-1185">Reference proteome</keyword>
<reference evidence="1" key="1">
    <citation type="submission" date="2023-03" db="EMBL/GenBank/DDBJ databases">
        <title>Massive genome expansion in bonnet fungi (Mycena s.s.) driven by repeated elements and novel gene families across ecological guilds.</title>
        <authorList>
            <consortium name="Lawrence Berkeley National Laboratory"/>
            <person name="Harder C.B."/>
            <person name="Miyauchi S."/>
            <person name="Viragh M."/>
            <person name="Kuo A."/>
            <person name="Thoen E."/>
            <person name="Andreopoulos B."/>
            <person name="Lu D."/>
            <person name="Skrede I."/>
            <person name="Drula E."/>
            <person name="Henrissat B."/>
            <person name="Morin E."/>
            <person name="Kohler A."/>
            <person name="Barry K."/>
            <person name="LaButti K."/>
            <person name="Morin E."/>
            <person name="Salamov A."/>
            <person name="Lipzen A."/>
            <person name="Mereny Z."/>
            <person name="Hegedus B."/>
            <person name="Baldrian P."/>
            <person name="Stursova M."/>
            <person name="Weitz H."/>
            <person name="Taylor A."/>
            <person name="Grigoriev I.V."/>
            <person name="Nagy L.G."/>
            <person name="Martin F."/>
            <person name="Kauserud H."/>
        </authorList>
    </citation>
    <scope>NUCLEOTIDE SEQUENCE</scope>
    <source>
        <strain evidence="1">CBHHK002</strain>
    </source>
</reference>
<evidence type="ECO:0000313" key="2">
    <source>
        <dbReference type="Proteomes" id="UP001218218"/>
    </source>
</evidence>
<organism evidence="1 2">
    <name type="scientific">Mycena albidolilacea</name>
    <dbReference type="NCBI Taxonomy" id="1033008"/>
    <lineage>
        <taxon>Eukaryota</taxon>
        <taxon>Fungi</taxon>
        <taxon>Dikarya</taxon>
        <taxon>Basidiomycota</taxon>
        <taxon>Agaricomycotina</taxon>
        <taxon>Agaricomycetes</taxon>
        <taxon>Agaricomycetidae</taxon>
        <taxon>Agaricales</taxon>
        <taxon>Marasmiineae</taxon>
        <taxon>Mycenaceae</taxon>
        <taxon>Mycena</taxon>
    </lineage>
</organism>
<name>A0AAD6ZNN5_9AGAR</name>
<proteinExistence type="predicted"/>
<sequence>MNSEASLDPILSAAWHMPLSIAERITFMRSSALVNSTWADIFNLVALRDVYIPSAAFSDHFLQRLCAQPTTVASSSGSFERLLDCFRSLARPHIQPTRTANLACQSLTIQITNDDVYPAKSGHMRLPMGGVLDSLLETLDAWSLAPNLRRLSIEYVDTGFEDIFNRVGLAALPPQITHLDLRYSFSDAMPIWLVESLRRKQQRQRRFGWTARGVTRLSVTGAGESTITDLLFTCPNVQTLGRERGSVQT</sequence>